<protein>
    <submittedName>
        <fullName evidence="1">Uncharacterized protein</fullName>
    </submittedName>
</protein>
<gene>
    <name evidence="1" type="ORF">F5148DRAFT_1153180</name>
</gene>
<dbReference type="EMBL" id="JAGFNK010000510">
    <property type="protein sequence ID" value="KAI9449314.1"/>
    <property type="molecule type" value="Genomic_DNA"/>
</dbReference>
<name>A0ACC0TU44_9AGAM</name>
<evidence type="ECO:0000313" key="2">
    <source>
        <dbReference type="Proteomes" id="UP001207468"/>
    </source>
</evidence>
<dbReference type="Proteomes" id="UP001207468">
    <property type="component" value="Unassembled WGS sequence"/>
</dbReference>
<proteinExistence type="predicted"/>
<reference evidence="1" key="1">
    <citation type="submission" date="2021-03" db="EMBL/GenBank/DDBJ databases">
        <title>Evolutionary priming and transition to the ectomycorrhizal habit in an iconic lineage of mushroom-forming fungi: is preadaptation a requirement?</title>
        <authorList>
            <consortium name="DOE Joint Genome Institute"/>
            <person name="Looney B.P."/>
            <person name="Miyauchi S."/>
            <person name="Morin E."/>
            <person name="Drula E."/>
            <person name="Courty P.E."/>
            <person name="Chicoki N."/>
            <person name="Fauchery L."/>
            <person name="Kohler A."/>
            <person name="Kuo A."/>
            <person name="LaButti K."/>
            <person name="Pangilinan J."/>
            <person name="Lipzen A."/>
            <person name="Riley R."/>
            <person name="Andreopoulos W."/>
            <person name="He G."/>
            <person name="Johnson J."/>
            <person name="Barry K.W."/>
            <person name="Grigoriev I.V."/>
            <person name="Nagy L."/>
            <person name="Hibbett D."/>
            <person name="Henrissat B."/>
            <person name="Matheny P.B."/>
            <person name="Labbe J."/>
            <person name="Martin A.F."/>
        </authorList>
    </citation>
    <scope>NUCLEOTIDE SEQUENCE</scope>
    <source>
        <strain evidence="1">BPL698</strain>
    </source>
</reference>
<organism evidence="1 2">
    <name type="scientific">Russula earlei</name>
    <dbReference type="NCBI Taxonomy" id="71964"/>
    <lineage>
        <taxon>Eukaryota</taxon>
        <taxon>Fungi</taxon>
        <taxon>Dikarya</taxon>
        <taxon>Basidiomycota</taxon>
        <taxon>Agaricomycotina</taxon>
        <taxon>Agaricomycetes</taxon>
        <taxon>Russulales</taxon>
        <taxon>Russulaceae</taxon>
        <taxon>Russula</taxon>
    </lineage>
</organism>
<keyword evidence="2" id="KW-1185">Reference proteome</keyword>
<sequence>MAKVVWETLELYRLKGRIITITMDNASNNDTMMTTLEVHCYAEGIRFQPETLRLEAIGAISKRDSKKSAACGGNYQDEVTVWASDNGNACADDKDCEENVFEAISKLHKVIQVVHSSPQRQQSWLQEVWICQDQMVVNPPDAL</sequence>
<comment type="caution">
    <text evidence="1">The sequence shown here is derived from an EMBL/GenBank/DDBJ whole genome shotgun (WGS) entry which is preliminary data.</text>
</comment>
<accession>A0ACC0TU44</accession>
<evidence type="ECO:0000313" key="1">
    <source>
        <dbReference type="EMBL" id="KAI9449314.1"/>
    </source>
</evidence>